<dbReference type="SMART" id="SM00220">
    <property type="entry name" value="S_TKc"/>
    <property type="match status" value="1"/>
</dbReference>
<evidence type="ECO:0000313" key="9">
    <source>
        <dbReference type="EMBL" id="CAE8639717.1"/>
    </source>
</evidence>
<dbReference type="GO" id="GO:0005524">
    <property type="term" value="F:ATP binding"/>
    <property type="evidence" value="ECO:0007669"/>
    <property type="project" value="UniProtKB-UniRule"/>
</dbReference>
<dbReference type="InterPro" id="IPR000719">
    <property type="entry name" value="Prot_kinase_dom"/>
</dbReference>
<feature type="domain" description="Protein kinase" evidence="8">
    <location>
        <begin position="42"/>
        <end position="261"/>
    </location>
</feature>
<evidence type="ECO:0000259" key="8">
    <source>
        <dbReference type="PROSITE" id="PS50011"/>
    </source>
</evidence>
<dbReference type="EMBL" id="CAJNNV010032349">
    <property type="protein sequence ID" value="CAE8639717.1"/>
    <property type="molecule type" value="Genomic_DNA"/>
</dbReference>
<dbReference type="Proteomes" id="UP000654075">
    <property type="component" value="Unassembled WGS sequence"/>
</dbReference>
<dbReference type="InterPro" id="IPR011009">
    <property type="entry name" value="Kinase-like_dom_sf"/>
</dbReference>
<dbReference type="InterPro" id="IPR050205">
    <property type="entry name" value="CDPK_Ser/Thr_kinases"/>
</dbReference>
<evidence type="ECO:0000256" key="5">
    <source>
        <dbReference type="ARBA" id="ARBA00022840"/>
    </source>
</evidence>
<protein>
    <recommendedName>
        <fullName evidence="8">Protein kinase domain-containing protein</fullName>
    </recommendedName>
</protein>
<dbReference type="OrthoDB" id="419455at2759"/>
<dbReference type="PROSITE" id="PS00107">
    <property type="entry name" value="PROTEIN_KINASE_ATP"/>
    <property type="match status" value="1"/>
</dbReference>
<feature type="binding site" evidence="6">
    <location>
        <position position="71"/>
    </location>
    <ligand>
        <name>ATP</name>
        <dbReference type="ChEBI" id="CHEBI:30616"/>
    </ligand>
</feature>
<keyword evidence="3 6" id="KW-0547">Nucleotide-binding</keyword>
<proteinExistence type="inferred from homology"/>
<dbReference type="Pfam" id="PF00069">
    <property type="entry name" value="Pkinase"/>
    <property type="match status" value="1"/>
</dbReference>
<dbReference type="PROSITE" id="PS00108">
    <property type="entry name" value="PROTEIN_KINASE_ST"/>
    <property type="match status" value="1"/>
</dbReference>
<evidence type="ECO:0000313" key="10">
    <source>
        <dbReference type="Proteomes" id="UP000654075"/>
    </source>
</evidence>
<evidence type="ECO:0000256" key="2">
    <source>
        <dbReference type="ARBA" id="ARBA00022679"/>
    </source>
</evidence>
<dbReference type="SUPFAM" id="SSF56112">
    <property type="entry name" value="Protein kinase-like (PK-like)"/>
    <property type="match status" value="1"/>
</dbReference>
<dbReference type="InterPro" id="IPR017441">
    <property type="entry name" value="Protein_kinase_ATP_BS"/>
</dbReference>
<keyword evidence="4" id="KW-0418">Kinase</keyword>
<gene>
    <name evidence="9" type="ORF">PGLA1383_LOCUS54730</name>
</gene>
<evidence type="ECO:0000256" key="1">
    <source>
        <dbReference type="ARBA" id="ARBA00022527"/>
    </source>
</evidence>
<comment type="similarity">
    <text evidence="7">Belongs to the protein kinase superfamily.</text>
</comment>
<evidence type="ECO:0000256" key="3">
    <source>
        <dbReference type="ARBA" id="ARBA00022741"/>
    </source>
</evidence>
<keyword evidence="1 7" id="KW-0723">Serine/threonine-protein kinase</keyword>
<dbReference type="Gene3D" id="1.10.510.10">
    <property type="entry name" value="Transferase(Phosphotransferase) domain 1"/>
    <property type="match status" value="1"/>
</dbReference>
<dbReference type="Gene3D" id="3.30.200.20">
    <property type="entry name" value="Phosphorylase Kinase, domain 1"/>
    <property type="match status" value="1"/>
</dbReference>
<evidence type="ECO:0000256" key="7">
    <source>
        <dbReference type="RuleBase" id="RU000304"/>
    </source>
</evidence>
<organism evidence="9 10">
    <name type="scientific">Polarella glacialis</name>
    <name type="common">Dinoflagellate</name>
    <dbReference type="NCBI Taxonomy" id="89957"/>
    <lineage>
        <taxon>Eukaryota</taxon>
        <taxon>Sar</taxon>
        <taxon>Alveolata</taxon>
        <taxon>Dinophyceae</taxon>
        <taxon>Suessiales</taxon>
        <taxon>Suessiaceae</taxon>
        <taxon>Polarella</taxon>
    </lineage>
</organism>
<comment type="caution">
    <text evidence="9">The sequence shown here is derived from an EMBL/GenBank/DDBJ whole genome shotgun (WGS) entry which is preliminary data.</text>
</comment>
<dbReference type="GO" id="GO:0004674">
    <property type="term" value="F:protein serine/threonine kinase activity"/>
    <property type="evidence" value="ECO:0007669"/>
    <property type="project" value="UniProtKB-KW"/>
</dbReference>
<reference evidence="9" key="1">
    <citation type="submission" date="2021-02" db="EMBL/GenBank/DDBJ databases">
        <authorList>
            <person name="Dougan E. K."/>
            <person name="Rhodes N."/>
            <person name="Thang M."/>
            <person name="Chan C."/>
        </authorList>
    </citation>
    <scope>NUCLEOTIDE SEQUENCE</scope>
</reference>
<dbReference type="AlphaFoldDB" id="A0A813HQK6"/>
<accession>A0A813HQK6</accession>
<keyword evidence="2" id="KW-0808">Transferase</keyword>
<dbReference type="PANTHER" id="PTHR24349">
    <property type="entry name" value="SERINE/THREONINE-PROTEIN KINASE"/>
    <property type="match status" value="1"/>
</dbReference>
<name>A0A813HQK6_POLGL</name>
<evidence type="ECO:0000256" key="6">
    <source>
        <dbReference type="PROSITE-ProRule" id="PRU10141"/>
    </source>
</evidence>
<evidence type="ECO:0000256" key="4">
    <source>
        <dbReference type="ARBA" id="ARBA00022777"/>
    </source>
</evidence>
<dbReference type="PROSITE" id="PS50011">
    <property type="entry name" value="PROTEIN_KINASE_DOM"/>
    <property type="match status" value="1"/>
</dbReference>
<keyword evidence="10" id="KW-1185">Reference proteome</keyword>
<sequence>MCLEDSTVRDVSNNVKKILAIDNCQKASPATDGSDLFDQFYKPTNEVLGEGGFGFVAKVISSATGKSRAVKVIYVGSKSKGKVDLQLVADAQREVEIMRKVGSHKNVVELQRSFFDNSLLIYTVVMEKCEGNMLEALDQIAQISNRKFVLLVREMLLGTAHVHKCGVVHRDLKPENFLLGGQDGCTAKLCDFGLAALKPKGRLLRGRYGTLPYMSHRSVLEEWPSRCFWQPWPWPDTISGVSWCNSLRTHLRQGALRGSGF</sequence>
<keyword evidence="5 6" id="KW-0067">ATP-binding</keyword>
<dbReference type="InterPro" id="IPR008271">
    <property type="entry name" value="Ser/Thr_kinase_AS"/>
</dbReference>